<protein>
    <submittedName>
        <fullName evidence="2">Aldo/keto reductase</fullName>
    </submittedName>
</protein>
<comment type="caution">
    <text evidence="2">The sequence shown here is derived from an EMBL/GenBank/DDBJ whole genome shotgun (WGS) entry which is preliminary data.</text>
</comment>
<dbReference type="InterPro" id="IPR053135">
    <property type="entry name" value="AKR2_Oxidoreductase"/>
</dbReference>
<dbReference type="InterPro" id="IPR023210">
    <property type="entry name" value="NADP_OxRdtase_dom"/>
</dbReference>
<dbReference type="InterPro" id="IPR036812">
    <property type="entry name" value="NAD(P)_OxRdtase_dom_sf"/>
</dbReference>
<evidence type="ECO:0000313" key="2">
    <source>
        <dbReference type="EMBL" id="KAJ57560.1"/>
    </source>
</evidence>
<accession>A0A037ZPF9</accession>
<dbReference type="Pfam" id="PF00248">
    <property type="entry name" value="Aldo_ket_red"/>
    <property type="match status" value="1"/>
</dbReference>
<evidence type="ECO:0000313" key="3">
    <source>
        <dbReference type="Proteomes" id="UP000026249"/>
    </source>
</evidence>
<sequence length="326" mass="35137">MKLRRLGKSDLQVSEIGLGCWQLGGDFGPVDADTCASILDATESAGINFLDTADVYGGGNSERHVGAFAARAKTKPVIATKVGRSGETYPDNYEEDNIRQHLVASCTRLGVDSLDLIQLHCVPPEVLQDGTIFATMEKMKAEGLCRNWGASVETIDEALLCIQQPGLTSLQIIFNLYRQNAVWDLFDKAKAADVGIIVRLPLASGVLSGKFKPDQSFDASDHRNYNANGEMFSVGETFSGIALPQAVASLDHIRPHVPEGVSMADFALRWILDHDAVSSIIAGCSRPDQVTRNAAVSDIAPLTAATHEALATAYRDHIESLVRCPI</sequence>
<dbReference type="SUPFAM" id="SSF51430">
    <property type="entry name" value="NAD(P)-linked oxidoreductase"/>
    <property type="match status" value="1"/>
</dbReference>
<dbReference type="PANTHER" id="PTHR43312:SF1">
    <property type="entry name" value="NADP-DEPENDENT OXIDOREDUCTASE DOMAIN-CONTAINING PROTEIN"/>
    <property type="match status" value="1"/>
</dbReference>
<dbReference type="Proteomes" id="UP000026249">
    <property type="component" value="Unassembled WGS sequence"/>
</dbReference>
<dbReference type="AlphaFoldDB" id="A0A037ZPF9"/>
<evidence type="ECO:0000259" key="1">
    <source>
        <dbReference type="Pfam" id="PF00248"/>
    </source>
</evidence>
<reference evidence="2 3" key="1">
    <citation type="submission" date="2014-03" db="EMBL/GenBank/DDBJ databases">
        <title>Draft Genome Sequence of Actibacterium mucosum KCTC 23349, a Marine Alphaproteobacterium with Complex Ionic Requirements Isolated from Mediterranean Seawater at Malvarrosa Beach, Valencia, Spain.</title>
        <authorList>
            <person name="Arahal D.R."/>
            <person name="Shao Z."/>
            <person name="Lai Q."/>
            <person name="Pujalte M.J."/>
        </authorList>
    </citation>
    <scope>NUCLEOTIDE SEQUENCE [LARGE SCALE GENOMIC DNA]</scope>
    <source>
        <strain evidence="2 3">KCTC 23349</strain>
    </source>
</reference>
<keyword evidence="3" id="KW-1185">Reference proteome</keyword>
<dbReference type="OrthoDB" id="9803483at2"/>
<feature type="domain" description="NADP-dependent oxidoreductase" evidence="1">
    <location>
        <begin position="15"/>
        <end position="311"/>
    </location>
</feature>
<dbReference type="STRING" id="1454373.ACMU_03375"/>
<proteinExistence type="predicted"/>
<dbReference type="PANTHER" id="PTHR43312">
    <property type="entry name" value="D-THREO-ALDOSE 1-DEHYDROGENASE"/>
    <property type="match status" value="1"/>
</dbReference>
<dbReference type="EMBL" id="JFKE01000001">
    <property type="protein sequence ID" value="KAJ57560.1"/>
    <property type="molecule type" value="Genomic_DNA"/>
</dbReference>
<dbReference type="RefSeq" id="WP_035255943.1">
    <property type="nucleotide sequence ID" value="NZ_JFKE01000001.1"/>
</dbReference>
<dbReference type="CDD" id="cd19086">
    <property type="entry name" value="AKR_AKR11C1"/>
    <property type="match status" value="1"/>
</dbReference>
<name>A0A037ZPF9_9RHOB</name>
<organism evidence="2 3">
    <name type="scientific">Actibacterium mucosum KCTC 23349</name>
    <dbReference type="NCBI Taxonomy" id="1454373"/>
    <lineage>
        <taxon>Bacteria</taxon>
        <taxon>Pseudomonadati</taxon>
        <taxon>Pseudomonadota</taxon>
        <taxon>Alphaproteobacteria</taxon>
        <taxon>Rhodobacterales</taxon>
        <taxon>Roseobacteraceae</taxon>
        <taxon>Actibacterium</taxon>
    </lineage>
</organism>
<gene>
    <name evidence="2" type="ORF">ACMU_03375</name>
</gene>
<dbReference type="Gene3D" id="3.20.20.100">
    <property type="entry name" value="NADP-dependent oxidoreductase domain"/>
    <property type="match status" value="1"/>
</dbReference>